<comment type="similarity">
    <text evidence="1">Belongs to the ABC transporter superfamily.</text>
</comment>
<feature type="domain" description="ABC transporter" evidence="5">
    <location>
        <begin position="6"/>
        <end position="241"/>
    </location>
</feature>
<dbReference type="EMBL" id="AZFY01000085">
    <property type="protein sequence ID" value="KRM08431.1"/>
    <property type="molecule type" value="Genomic_DNA"/>
</dbReference>
<evidence type="ECO:0000313" key="7">
    <source>
        <dbReference type="Proteomes" id="UP000051966"/>
    </source>
</evidence>
<dbReference type="SUPFAM" id="SSF52540">
    <property type="entry name" value="P-loop containing nucleoside triphosphate hydrolases"/>
    <property type="match status" value="1"/>
</dbReference>
<evidence type="ECO:0000256" key="3">
    <source>
        <dbReference type="ARBA" id="ARBA00022741"/>
    </source>
</evidence>
<dbReference type="PANTHER" id="PTHR43166:SF4">
    <property type="entry name" value="PHOSPHONATES IMPORT ATP-BINDING PROTEIN PHNC"/>
    <property type="match status" value="1"/>
</dbReference>
<proteinExistence type="inferred from homology"/>
<gene>
    <name evidence="6" type="ORF">FD41_GL000206</name>
</gene>
<dbReference type="InterPro" id="IPR030679">
    <property type="entry name" value="ABC_ATPase_HisP-typ"/>
</dbReference>
<dbReference type="GO" id="GO:0016887">
    <property type="term" value="F:ATP hydrolysis activity"/>
    <property type="evidence" value="ECO:0007669"/>
    <property type="project" value="InterPro"/>
</dbReference>
<keyword evidence="3" id="KW-0547">Nucleotide-binding</keyword>
<dbReference type="Pfam" id="PF00005">
    <property type="entry name" value="ABC_tran"/>
    <property type="match status" value="1"/>
</dbReference>
<dbReference type="Proteomes" id="UP000051966">
    <property type="component" value="Unassembled WGS sequence"/>
</dbReference>
<dbReference type="OrthoDB" id="9804199at2"/>
<evidence type="ECO:0000256" key="4">
    <source>
        <dbReference type="ARBA" id="ARBA00022840"/>
    </source>
</evidence>
<evidence type="ECO:0000259" key="5">
    <source>
        <dbReference type="PROSITE" id="PS50893"/>
    </source>
</evidence>
<name>A0A0R1VSL1_9LACO</name>
<dbReference type="CDD" id="cd03262">
    <property type="entry name" value="ABC_HisP_GlnQ"/>
    <property type="match status" value="1"/>
</dbReference>
<dbReference type="SMART" id="SM00382">
    <property type="entry name" value="AAA"/>
    <property type="match status" value="1"/>
</dbReference>
<dbReference type="PIRSF" id="PIRSF039085">
    <property type="entry name" value="ABC_ATPase_HisP"/>
    <property type="match status" value="1"/>
</dbReference>
<dbReference type="PROSITE" id="PS00211">
    <property type="entry name" value="ABC_TRANSPORTER_1"/>
    <property type="match status" value="1"/>
</dbReference>
<dbReference type="InterPro" id="IPR003439">
    <property type="entry name" value="ABC_transporter-like_ATP-bd"/>
</dbReference>
<dbReference type="GO" id="GO:0005524">
    <property type="term" value="F:ATP binding"/>
    <property type="evidence" value="ECO:0007669"/>
    <property type="project" value="UniProtKB-KW"/>
</dbReference>
<dbReference type="InterPro" id="IPR027417">
    <property type="entry name" value="P-loop_NTPase"/>
</dbReference>
<dbReference type="Gene3D" id="3.40.50.300">
    <property type="entry name" value="P-loop containing nucleotide triphosphate hydrolases"/>
    <property type="match status" value="1"/>
</dbReference>
<organism evidence="6 7">
    <name type="scientific">Lentilactobacillus farraginis DSM 18382 = JCM 14108</name>
    <dbReference type="NCBI Taxonomy" id="1423743"/>
    <lineage>
        <taxon>Bacteria</taxon>
        <taxon>Bacillati</taxon>
        <taxon>Bacillota</taxon>
        <taxon>Bacilli</taxon>
        <taxon>Lactobacillales</taxon>
        <taxon>Lactobacillaceae</taxon>
        <taxon>Lentilactobacillus</taxon>
    </lineage>
</organism>
<protein>
    <submittedName>
        <fullName evidence="6">ABC superfamily ATP binding cassette transporter, ABC protein</fullName>
    </submittedName>
</protein>
<evidence type="ECO:0000256" key="1">
    <source>
        <dbReference type="ARBA" id="ARBA00005417"/>
    </source>
</evidence>
<evidence type="ECO:0000313" key="6">
    <source>
        <dbReference type="EMBL" id="KRM08431.1"/>
    </source>
</evidence>
<dbReference type="InterPro" id="IPR003593">
    <property type="entry name" value="AAA+_ATPase"/>
</dbReference>
<dbReference type="RefSeq" id="WP_053359151.1">
    <property type="nucleotide sequence ID" value="NZ_AZFY01000085.1"/>
</dbReference>
<dbReference type="PROSITE" id="PS50893">
    <property type="entry name" value="ABC_TRANSPORTER_2"/>
    <property type="match status" value="1"/>
</dbReference>
<dbReference type="AlphaFoldDB" id="A0A0R1VSL1"/>
<keyword evidence="4" id="KW-0067">ATP-binding</keyword>
<dbReference type="GO" id="GO:0015424">
    <property type="term" value="F:ABC-type amino acid transporter activity"/>
    <property type="evidence" value="ECO:0007669"/>
    <property type="project" value="InterPro"/>
</dbReference>
<dbReference type="InterPro" id="IPR050086">
    <property type="entry name" value="MetN_ABC_transporter-like"/>
</dbReference>
<reference evidence="6 7" key="1">
    <citation type="journal article" date="2015" name="Genome Announc.">
        <title>Expanding the biotechnology potential of lactobacilli through comparative genomics of 213 strains and associated genera.</title>
        <authorList>
            <person name="Sun Z."/>
            <person name="Harris H.M."/>
            <person name="McCann A."/>
            <person name="Guo C."/>
            <person name="Argimon S."/>
            <person name="Zhang W."/>
            <person name="Yang X."/>
            <person name="Jeffery I.B."/>
            <person name="Cooney J.C."/>
            <person name="Kagawa T.F."/>
            <person name="Liu W."/>
            <person name="Song Y."/>
            <person name="Salvetti E."/>
            <person name="Wrobel A."/>
            <person name="Rasinkangas P."/>
            <person name="Parkhill J."/>
            <person name="Rea M.C."/>
            <person name="O'Sullivan O."/>
            <person name="Ritari J."/>
            <person name="Douillard F.P."/>
            <person name="Paul Ross R."/>
            <person name="Yang R."/>
            <person name="Briner A.E."/>
            <person name="Felis G.E."/>
            <person name="de Vos W.M."/>
            <person name="Barrangou R."/>
            <person name="Klaenhammer T.R."/>
            <person name="Caufield P.W."/>
            <person name="Cui Y."/>
            <person name="Zhang H."/>
            <person name="O'Toole P.W."/>
        </authorList>
    </citation>
    <scope>NUCLEOTIDE SEQUENCE [LARGE SCALE GENOMIC DNA]</scope>
    <source>
        <strain evidence="6 7">DSM 18382</strain>
    </source>
</reference>
<sequence length="246" mass="27887">MAEKVLQVAHLEKSYRKKHVLHDINFSVEQGEVVTLLGPSGSGKSTLIRCLNGLEPYQKGTITFEGKKIVPTEKNWQKIRQKIGMVFQSYDLFPNLTVMDNILLGPTKVQKQDRTTARSEAETLLKSVDLADYANVYPRELSGGQKQRVAIVRALALHPDFMLFDEVTASLDPEMVRGVLTIIENLANQENMTMIVVTHEMNFAKQIADRVLFLQDGRILEQTPSEKFFTNPQTDRAKVFLDSMDF</sequence>
<dbReference type="PATRIC" id="fig|1423743.5.peg.220"/>
<comment type="caution">
    <text evidence="6">The sequence shown here is derived from an EMBL/GenBank/DDBJ whole genome shotgun (WGS) entry which is preliminary data.</text>
</comment>
<dbReference type="InterPro" id="IPR017871">
    <property type="entry name" value="ABC_transporter-like_CS"/>
</dbReference>
<keyword evidence="2" id="KW-0813">Transport</keyword>
<evidence type="ECO:0000256" key="2">
    <source>
        <dbReference type="ARBA" id="ARBA00022448"/>
    </source>
</evidence>
<keyword evidence="7" id="KW-1185">Reference proteome</keyword>
<dbReference type="PANTHER" id="PTHR43166">
    <property type="entry name" value="AMINO ACID IMPORT ATP-BINDING PROTEIN"/>
    <property type="match status" value="1"/>
</dbReference>
<accession>A0A0R1VSL1</accession>